<evidence type="ECO:0000256" key="10">
    <source>
        <dbReference type="ARBA" id="ARBA00023002"/>
    </source>
</evidence>
<dbReference type="AlphaFoldDB" id="A0A7D5UMT2"/>
<reference evidence="18" key="2">
    <citation type="submission" date="2020-04" db="EMBL/GenBank/DDBJ databases">
        <authorList>
            <person name="Yang Y."/>
        </authorList>
    </citation>
    <scope>NUCLEOTIDE SEQUENCE</scope>
    <source>
        <tissue evidence="18">Antennae</tissue>
    </source>
</reference>
<evidence type="ECO:0000256" key="8">
    <source>
        <dbReference type="ARBA" id="ARBA00022824"/>
    </source>
</evidence>
<evidence type="ECO:0000256" key="17">
    <source>
        <dbReference type="SAM" id="Phobius"/>
    </source>
</evidence>
<reference evidence="18" key="1">
    <citation type="journal article" date="2019" name="Sci. Rep.">
        <title>Antennal transcriptome analyses and olfactory protein identification in an important wood-boring moth pest, Streltzoviella insularis (Lepidoptera: Cossidae).</title>
        <authorList>
            <person name="Yang Y"/>
            <person name="Li W"/>
            <person name="Tao J Zong.S."/>
        </authorList>
    </citation>
    <scope>NUCLEOTIDE SEQUENCE</scope>
    <source>
        <tissue evidence="18">Antennae</tissue>
    </source>
</reference>
<evidence type="ECO:0000256" key="12">
    <source>
        <dbReference type="ARBA" id="ARBA00023033"/>
    </source>
</evidence>
<comment type="cofactor">
    <cofactor evidence="1 15">
        <name>heme</name>
        <dbReference type="ChEBI" id="CHEBI:30413"/>
    </cofactor>
</comment>
<dbReference type="Gene3D" id="1.10.630.10">
    <property type="entry name" value="Cytochrome P450"/>
    <property type="match status" value="1"/>
</dbReference>
<evidence type="ECO:0000256" key="13">
    <source>
        <dbReference type="ARBA" id="ARBA00023136"/>
    </source>
</evidence>
<accession>A0A7D5UMT2</accession>
<keyword evidence="10 16" id="KW-0560">Oxidoreductase</keyword>
<dbReference type="GO" id="GO:0020037">
    <property type="term" value="F:heme binding"/>
    <property type="evidence" value="ECO:0007669"/>
    <property type="project" value="InterPro"/>
</dbReference>
<evidence type="ECO:0000256" key="7">
    <source>
        <dbReference type="ARBA" id="ARBA00022723"/>
    </source>
</evidence>
<keyword evidence="17" id="KW-1133">Transmembrane helix</keyword>
<dbReference type="InterPro" id="IPR017972">
    <property type="entry name" value="Cyt_P450_CS"/>
</dbReference>
<feature type="binding site" description="axial binding residue" evidence="15">
    <location>
        <position position="322"/>
    </location>
    <ligand>
        <name>heme</name>
        <dbReference type="ChEBI" id="CHEBI:30413"/>
    </ligand>
    <ligandPart>
        <name>Fe</name>
        <dbReference type="ChEBI" id="CHEBI:18248"/>
    </ligandPart>
</feature>
<dbReference type="PRINTS" id="PR00463">
    <property type="entry name" value="EP450I"/>
</dbReference>
<keyword evidence="8" id="KW-0256">Endoplasmic reticulum</keyword>
<dbReference type="GO" id="GO:0005789">
    <property type="term" value="C:endoplasmic reticulum membrane"/>
    <property type="evidence" value="ECO:0007669"/>
    <property type="project" value="UniProtKB-SubCell"/>
</dbReference>
<dbReference type="Pfam" id="PF00067">
    <property type="entry name" value="p450"/>
    <property type="match status" value="1"/>
</dbReference>
<dbReference type="InterPro" id="IPR036396">
    <property type="entry name" value="Cyt_P450_sf"/>
</dbReference>
<dbReference type="GO" id="GO:0016712">
    <property type="term" value="F:oxidoreductase activity, acting on paired donors, with incorporation or reduction of molecular oxygen, reduced flavin or flavoprotein as one donor, and incorporation of one atom of oxygen"/>
    <property type="evidence" value="ECO:0007669"/>
    <property type="project" value="UniProtKB-EC"/>
</dbReference>
<evidence type="ECO:0000256" key="6">
    <source>
        <dbReference type="ARBA" id="ARBA00022617"/>
    </source>
</evidence>
<dbReference type="PANTHER" id="PTHR24292:SF54">
    <property type="entry name" value="CYP9F3-RELATED"/>
    <property type="match status" value="1"/>
</dbReference>
<evidence type="ECO:0000256" key="9">
    <source>
        <dbReference type="ARBA" id="ARBA00022848"/>
    </source>
</evidence>
<evidence type="ECO:0000256" key="3">
    <source>
        <dbReference type="ARBA" id="ARBA00004406"/>
    </source>
</evidence>
<comment type="similarity">
    <text evidence="4 16">Belongs to the cytochrome P450 family.</text>
</comment>
<keyword evidence="7 15" id="KW-0479">Metal-binding</keyword>
<dbReference type="PROSITE" id="PS00086">
    <property type="entry name" value="CYTOCHROME_P450"/>
    <property type="match status" value="1"/>
</dbReference>
<dbReference type="CDD" id="cd11056">
    <property type="entry name" value="CYP6-like"/>
    <property type="match status" value="1"/>
</dbReference>
<dbReference type="InterPro" id="IPR050476">
    <property type="entry name" value="Insect_CytP450_Detox"/>
</dbReference>
<dbReference type="EMBL" id="MT386871">
    <property type="protein sequence ID" value="QLI62155.1"/>
    <property type="molecule type" value="mRNA"/>
</dbReference>
<comment type="subcellular location">
    <subcellularLocation>
        <location evidence="3">Endoplasmic reticulum membrane</location>
        <topology evidence="3">Peripheral membrane protein</topology>
    </subcellularLocation>
    <subcellularLocation>
        <location evidence="2">Microsome membrane</location>
        <topology evidence="2">Peripheral membrane protein</topology>
    </subcellularLocation>
</comment>
<keyword evidence="17" id="KW-0812">Transmembrane</keyword>
<dbReference type="PANTHER" id="PTHR24292">
    <property type="entry name" value="CYTOCHROME P450"/>
    <property type="match status" value="1"/>
</dbReference>
<protein>
    <recommendedName>
        <fullName evidence="5">unspecific monooxygenase</fullName>
        <ecNumber evidence="5">1.14.14.1</ecNumber>
    </recommendedName>
</protein>
<keyword evidence="11 15" id="KW-0408">Iron</keyword>
<dbReference type="EC" id="1.14.14.1" evidence="5"/>
<dbReference type="GO" id="GO:0005506">
    <property type="term" value="F:iron ion binding"/>
    <property type="evidence" value="ECO:0007669"/>
    <property type="project" value="InterPro"/>
</dbReference>
<evidence type="ECO:0000256" key="5">
    <source>
        <dbReference type="ARBA" id="ARBA00012109"/>
    </source>
</evidence>
<evidence type="ECO:0000256" key="14">
    <source>
        <dbReference type="ARBA" id="ARBA00047827"/>
    </source>
</evidence>
<dbReference type="SUPFAM" id="SSF48264">
    <property type="entry name" value="Cytochrome P450"/>
    <property type="match status" value="1"/>
</dbReference>
<evidence type="ECO:0000256" key="2">
    <source>
        <dbReference type="ARBA" id="ARBA00004174"/>
    </source>
</evidence>
<dbReference type="InterPro" id="IPR002401">
    <property type="entry name" value="Cyt_P450_E_grp-I"/>
</dbReference>
<evidence type="ECO:0000256" key="11">
    <source>
        <dbReference type="ARBA" id="ARBA00023004"/>
    </source>
</evidence>
<evidence type="ECO:0000313" key="18">
    <source>
        <dbReference type="EMBL" id="QLI62155.1"/>
    </source>
</evidence>
<proteinExistence type="evidence at transcript level"/>
<evidence type="ECO:0000256" key="1">
    <source>
        <dbReference type="ARBA" id="ARBA00001971"/>
    </source>
</evidence>
<dbReference type="PRINTS" id="PR00385">
    <property type="entry name" value="P450"/>
</dbReference>
<organism evidence="18">
    <name type="scientific">Streltzoviella insularis</name>
    <dbReference type="NCBI Taxonomy" id="1206366"/>
    <lineage>
        <taxon>Eukaryota</taxon>
        <taxon>Metazoa</taxon>
        <taxon>Ecdysozoa</taxon>
        <taxon>Arthropoda</taxon>
        <taxon>Hexapoda</taxon>
        <taxon>Insecta</taxon>
        <taxon>Pterygota</taxon>
        <taxon>Neoptera</taxon>
        <taxon>Endopterygota</taxon>
        <taxon>Lepidoptera</taxon>
        <taxon>Glossata</taxon>
        <taxon>Ditrysia</taxon>
        <taxon>Cossoidea</taxon>
        <taxon>Cossidae</taxon>
        <taxon>Cossinae</taxon>
        <taxon>Streltzoviella</taxon>
    </lineage>
</organism>
<name>A0A7D5UMT2_9NEOP</name>
<keyword evidence="12 16" id="KW-0503">Monooxygenase</keyword>
<evidence type="ECO:0000256" key="16">
    <source>
        <dbReference type="RuleBase" id="RU000461"/>
    </source>
</evidence>
<keyword evidence="13 17" id="KW-0472">Membrane</keyword>
<keyword evidence="6 15" id="KW-0349">Heme</keyword>
<sequence length="379" mass="43312">MNGPRWKAMRQSMTPLFTSAKLKNMYYIMDKSAQDFIDYLKANSQKLKGGVYETLNMFCCAAICAAVFGIGTESTFDSPFLKVARKAVDPTFMNNLKFFIGNVSPALFKLLGLKLFGEYEDFFIGSIKRVIRYREKENVMKHDFADICISLQKNGIIKDQDSGLELEPTDELLAAQAFFFFIAGVEPSATTMFCTLIELGKNPDIMRRVHKEIDNVFEKNGGNITYDTLSEMEYLDNVLTEALRMYPPIGFLTRMCIQDTVLPVGNIKVDKGTKIFTPIFEIHHDPKYYPDPEVFNPDRFDKSINEFNDLTYMPFGKGGRLCIGSRFSRLQVKAGLVHVLRHFNFRTVVSKGGMRYNKSQVQLRPKNVDLELIPRDLMV</sequence>
<evidence type="ECO:0000256" key="4">
    <source>
        <dbReference type="ARBA" id="ARBA00010617"/>
    </source>
</evidence>
<evidence type="ECO:0000256" key="15">
    <source>
        <dbReference type="PIRSR" id="PIRSR602401-1"/>
    </source>
</evidence>
<dbReference type="InterPro" id="IPR001128">
    <property type="entry name" value="Cyt_P450"/>
</dbReference>
<comment type="catalytic activity">
    <reaction evidence="14">
        <text>an organic molecule + reduced [NADPH--hemoprotein reductase] + O2 = an alcohol + oxidized [NADPH--hemoprotein reductase] + H2O + H(+)</text>
        <dbReference type="Rhea" id="RHEA:17149"/>
        <dbReference type="Rhea" id="RHEA-COMP:11964"/>
        <dbReference type="Rhea" id="RHEA-COMP:11965"/>
        <dbReference type="ChEBI" id="CHEBI:15377"/>
        <dbReference type="ChEBI" id="CHEBI:15378"/>
        <dbReference type="ChEBI" id="CHEBI:15379"/>
        <dbReference type="ChEBI" id="CHEBI:30879"/>
        <dbReference type="ChEBI" id="CHEBI:57618"/>
        <dbReference type="ChEBI" id="CHEBI:58210"/>
        <dbReference type="ChEBI" id="CHEBI:142491"/>
        <dbReference type="EC" id="1.14.14.1"/>
    </reaction>
</comment>
<keyword evidence="9" id="KW-0492">Microsome</keyword>
<feature type="transmembrane region" description="Helical" evidence="17">
    <location>
        <begin position="50"/>
        <end position="71"/>
    </location>
</feature>